<reference evidence="1" key="1">
    <citation type="journal article" date="2019" name="PLoS Negl. Trop. Dis.">
        <title>Revisiting the worldwide diversity of Leptospira species in the environment.</title>
        <authorList>
            <person name="Vincent A.T."/>
            <person name="Schiettekatte O."/>
            <person name="Bourhy P."/>
            <person name="Veyrier F.J."/>
            <person name="Picardeau M."/>
        </authorList>
    </citation>
    <scope>NUCLEOTIDE SEQUENCE [LARGE SCALE GENOMIC DNA]</scope>
    <source>
        <strain evidence="1">201300427</strain>
    </source>
</reference>
<dbReference type="RefSeq" id="WP_135758879.1">
    <property type="nucleotide sequence ID" value="NZ_RQHW01000008.1"/>
</dbReference>
<sequence length="187" mass="21902">MIEISKDYELKSFGRFSEDFAFPVPFKDRAAELTRCFKEIGSDYLNHLGDDGKVTGLEKKSLVQKMEDLLLIVIMLRRIDFAPGQDNVLIEKSNQSFRLELRFIDKAIWSMSGIMQPEYQMKNRNFKDWFNNQLSADIKKFISLYGEAVADKVLTPEEKSVLCYQLDILVIEIIEMIVYVERFMLFL</sequence>
<proteinExistence type="predicted"/>
<organism evidence="1 2">
    <name type="scientific">Leptospira idonii</name>
    <dbReference type="NCBI Taxonomy" id="1193500"/>
    <lineage>
        <taxon>Bacteria</taxon>
        <taxon>Pseudomonadati</taxon>
        <taxon>Spirochaetota</taxon>
        <taxon>Spirochaetia</taxon>
        <taxon>Leptospirales</taxon>
        <taxon>Leptospiraceae</taxon>
        <taxon>Leptospira</taxon>
    </lineage>
</organism>
<dbReference type="AlphaFoldDB" id="A0A4R9M1L7"/>
<name>A0A4R9M1L7_9LEPT</name>
<protein>
    <submittedName>
        <fullName evidence="1">Uncharacterized protein</fullName>
    </submittedName>
</protein>
<keyword evidence="2" id="KW-1185">Reference proteome</keyword>
<evidence type="ECO:0000313" key="2">
    <source>
        <dbReference type="Proteomes" id="UP000298058"/>
    </source>
</evidence>
<dbReference type="Proteomes" id="UP000298058">
    <property type="component" value="Unassembled WGS sequence"/>
</dbReference>
<gene>
    <name evidence="1" type="ORF">EHS15_02045</name>
</gene>
<dbReference type="OrthoDB" id="326471at2"/>
<dbReference type="EMBL" id="RQHW01000008">
    <property type="protein sequence ID" value="TGN20664.1"/>
    <property type="molecule type" value="Genomic_DNA"/>
</dbReference>
<accession>A0A4R9M1L7</accession>
<evidence type="ECO:0000313" key="1">
    <source>
        <dbReference type="EMBL" id="TGN20664.1"/>
    </source>
</evidence>
<comment type="caution">
    <text evidence="1">The sequence shown here is derived from an EMBL/GenBank/DDBJ whole genome shotgun (WGS) entry which is preliminary data.</text>
</comment>